<dbReference type="PANTHER" id="PTHR30068:SF4">
    <property type="entry name" value="URONATE ISOMERASE"/>
    <property type="match status" value="1"/>
</dbReference>
<evidence type="ECO:0000256" key="1">
    <source>
        <dbReference type="ARBA" id="ARBA00001165"/>
    </source>
</evidence>
<evidence type="ECO:0000256" key="5">
    <source>
        <dbReference type="ARBA" id="ARBA00020555"/>
    </source>
</evidence>
<dbReference type="Pfam" id="PF02614">
    <property type="entry name" value="UxaC"/>
    <property type="match status" value="1"/>
</dbReference>
<comment type="caution">
    <text evidence="8">The sequence shown here is derived from an EMBL/GenBank/DDBJ whole genome shotgun (WGS) entry which is preliminary data.</text>
</comment>
<evidence type="ECO:0000256" key="4">
    <source>
        <dbReference type="ARBA" id="ARBA00012546"/>
    </source>
</evidence>
<dbReference type="PANTHER" id="PTHR30068">
    <property type="entry name" value="URONATE ISOMERASE"/>
    <property type="match status" value="1"/>
</dbReference>
<gene>
    <name evidence="7 8" type="primary">uxaC</name>
    <name evidence="8" type="ORF">VMF7928_01050</name>
</gene>
<evidence type="ECO:0000256" key="7">
    <source>
        <dbReference type="HAMAP-Rule" id="MF_00675"/>
    </source>
</evidence>
<dbReference type="Proteomes" id="UP000838748">
    <property type="component" value="Unassembled WGS sequence"/>
</dbReference>
<dbReference type="EC" id="5.3.1.12" evidence="4 7"/>
<comment type="similarity">
    <text evidence="3 7">Belongs to the metallo-dependent hydrolases superfamily. Uronate isomerase family.</text>
</comment>
<evidence type="ECO:0000256" key="6">
    <source>
        <dbReference type="ARBA" id="ARBA00023235"/>
    </source>
</evidence>
<organism evidence="8 9">
    <name type="scientific">Vibrio marisflavi CECT 7928</name>
    <dbReference type="NCBI Taxonomy" id="634439"/>
    <lineage>
        <taxon>Bacteria</taxon>
        <taxon>Pseudomonadati</taxon>
        <taxon>Pseudomonadota</taxon>
        <taxon>Gammaproteobacteria</taxon>
        <taxon>Vibrionales</taxon>
        <taxon>Vibrionaceae</taxon>
        <taxon>Vibrio</taxon>
    </lineage>
</organism>
<comment type="pathway">
    <text evidence="2 7">Carbohydrate metabolism; pentose and glucuronate interconversion.</text>
</comment>
<accession>A0ABM9A114</accession>
<dbReference type="Gene3D" id="1.10.2020.10">
    <property type="entry name" value="uronate isomerase, domain 2, chain A"/>
    <property type="match status" value="1"/>
</dbReference>
<evidence type="ECO:0000256" key="3">
    <source>
        <dbReference type="ARBA" id="ARBA00008397"/>
    </source>
</evidence>
<comment type="catalytic activity">
    <reaction evidence="7">
        <text>aldehydo-D-galacturonate = keto-D-tagaturonate</text>
        <dbReference type="Rhea" id="RHEA:27702"/>
        <dbReference type="ChEBI" id="CHEBI:12952"/>
        <dbReference type="ChEBI" id="CHEBI:17886"/>
    </reaction>
</comment>
<dbReference type="NCBIfam" id="NF002794">
    <property type="entry name" value="PRK02925.1"/>
    <property type="match status" value="1"/>
</dbReference>
<protein>
    <recommendedName>
        <fullName evidence="5 7">Uronate isomerase</fullName>
        <ecNumber evidence="4 7">5.3.1.12</ecNumber>
    </recommendedName>
    <alternativeName>
        <fullName evidence="7">Glucuronate isomerase</fullName>
    </alternativeName>
    <alternativeName>
        <fullName evidence="7">Uronic isomerase</fullName>
    </alternativeName>
</protein>
<evidence type="ECO:0000313" key="8">
    <source>
        <dbReference type="EMBL" id="CAH0537319.1"/>
    </source>
</evidence>
<dbReference type="EMBL" id="CAKLDM010000001">
    <property type="protein sequence ID" value="CAH0537319.1"/>
    <property type="molecule type" value="Genomic_DNA"/>
</dbReference>
<dbReference type="GO" id="GO:0008880">
    <property type="term" value="F:glucuronate isomerase activity"/>
    <property type="evidence" value="ECO:0007669"/>
    <property type="project" value="UniProtKB-EC"/>
</dbReference>
<reference evidence="8" key="1">
    <citation type="submission" date="2021-11" db="EMBL/GenBank/DDBJ databases">
        <authorList>
            <person name="Rodrigo-Torres L."/>
            <person name="Arahal R. D."/>
            <person name="Lucena T."/>
        </authorList>
    </citation>
    <scope>NUCLEOTIDE SEQUENCE</scope>
    <source>
        <strain evidence="8">CECT 7928</strain>
    </source>
</reference>
<dbReference type="InterPro" id="IPR032466">
    <property type="entry name" value="Metal_Hydrolase"/>
</dbReference>
<dbReference type="RefSeq" id="WP_237360414.1">
    <property type="nucleotide sequence ID" value="NZ_CAKLDM010000001.1"/>
</dbReference>
<dbReference type="InterPro" id="IPR003766">
    <property type="entry name" value="Uronate_isomerase"/>
</dbReference>
<dbReference type="Gene3D" id="3.20.20.140">
    <property type="entry name" value="Metal-dependent hydrolases"/>
    <property type="match status" value="1"/>
</dbReference>
<proteinExistence type="inferred from homology"/>
<dbReference type="SUPFAM" id="SSF51556">
    <property type="entry name" value="Metallo-dependent hydrolases"/>
    <property type="match status" value="1"/>
</dbReference>
<comment type="catalytic activity">
    <reaction evidence="1 7">
        <text>D-glucuronate = D-fructuronate</text>
        <dbReference type="Rhea" id="RHEA:13049"/>
        <dbReference type="ChEBI" id="CHEBI:58720"/>
        <dbReference type="ChEBI" id="CHEBI:59863"/>
        <dbReference type="EC" id="5.3.1.12"/>
    </reaction>
</comment>
<evidence type="ECO:0000256" key="2">
    <source>
        <dbReference type="ARBA" id="ARBA00004892"/>
    </source>
</evidence>
<keyword evidence="9" id="KW-1185">Reference proteome</keyword>
<dbReference type="HAMAP" id="MF_00675">
    <property type="entry name" value="UxaC"/>
    <property type="match status" value="1"/>
</dbReference>
<evidence type="ECO:0000313" key="9">
    <source>
        <dbReference type="Proteomes" id="UP000838748"/>
    </source>
</evidence>
<sequence length="470" mass="53972">MKTFLCEDFLLSNETARKLYHDHAASQPIYDYHCHLNPAEIAQNRQFTNISQVWLEGDHYKWRGMRAAGIEERYITGDASDYDKFLAWSQTVPKTLGNPLYHWSHLELKRPFGITNTLLGPETAQRIWHECNERLATPEFSARGIMQQMNVEMVGTTDDPVDSLEYHQQIAEDDTLDIRVLPSWRPDRAFKIELEGFADYINELGRVSDVSITHFSDLIDALDKRLIHFNQHGCRAADHGIENMCYAPIPIEKELDQLLTKRLAGETLTDQECAQFSTAVQVWLGSRYSELGWVMQLHIGAQRDNNSRMFKLLGSNTGYDSIGDKPYALPLAQLLNEMDKENKLPRTILYCLNPRDNEMLASMIGNFQGDGIAGKIQFGSGWWFNDQKDGIQRQLEQLAQFGLLSEFVGMLTDSRSFLSYTRHEYFRRILCNIVGTWVESGEVPNDMSLLAPMIENICFGNAKRYFEDRG</sequence>
<name>A0ABM9A114_9VIBR</name>
<keyword evidence="6 7" id="KW-0413">Isomerase</keyword>